<evidence type="ECO:0000256" key="1">
    <source>
        <dbReference type="SAM" id="MobiDB-lite"/>
    </source>
</evidence>
<dbReference type="EMBL" id="JAQIZT010000016">
    <property type="protein sequence ID" value="KAJ6969054.1"/>
    <property type="molecule type" value="Genomic_DNA"/>
</dbReference>
<evidence type="ECO:0000313" key="2">
    <source>
        <dbReference type="EMBL" id="KAJ6969054.1"/>
    </source>
</evidence>
<sequence length="97" mass="10694">MIDGLVGEIAREGLVNLALKLNNEGDATEFCFESSRRRKPKPFNGDSVDQRSSTSGELTKFSSQGAKACKKMNLIKLSLIFIAICEVNLNWSVNLQT</sequence>
<reference evidence="2 3" key="1">
    <citation type="journal article" date="2023" name="Mol. Ecol. Resour.">
        <title>Chromosome-level genome assembly of a triploid poplar Populus alba 'Berolinensis'.</title>
        <authorList>
            <person name="Chen S."/>
            <person name="Yu Y."/>
            <person name="Wang X."/>
            <person name="Wang S."/>
            <person name="Zhang T."/>
            <person name="Zhou Y."/>
            <person name="He R."/>
            <person name="Meng N."/>
            <person name="Wang Y."/>
            <person name="Liu W."/>
            <person name="Liu Z."/>
            <person name="Liu J."/>
            <person name="Guo Q."/>
            <person name="Huang H."/>
            <person name="Sederoff R.R."/>
            <person name="Wang G."/>
            <person name="Qu G."/>
            <person name="Chen S."/>
        </authorList>
    </citation>
    <scope>NUCLEOTIDE SEQUENCE [LARGE SCALE GENOMIC DNA]</scope>
    <source>
        <strain evidence="2">SC-2020</strain>
    </source>
</reference>
<dbReference type="AlphaFoldDB" id="A0AAD6PVE0"/>
<gene>
    <name evidence="2" type="ORF">NC653_036886</name>
</gene>
<feature type="compositionally biased region" description="Polar residues" evidence="1">
    <location>
        <begin position="50"/>
        <end position="65"/>
    </location>
</feature>
<organism evidence="2 3">
    <name type="scientific">Populus alba x Populus x berolinensis</name>
    <dbReference type="NCBI Taxonomy" id="444605"/>
    <lineage>
        <taxon>Eukaryota</taxon>
        <taxon>Viridiplantae</taxon>
        <taxon>Streptophyta</taxon>
        <taxon>Embryophyta</taxon>
        <taxon>Tracheophyta</taxon>
        <taxon>Spermatophyta</taxon>
        <taxon>Magnoliopsida</taxon>
        <taxon>eudicotyledons</taxon>
        <taxon>Gunneridae</taxon>
        <taxon>Pentapetalae</taxon>
        <taxon>rosids</taxon>
        <taxon>fabids</taxon>
        <taxon>Malpighiales</taxon>
        <taxon>Salicaceae</taxon>
        <taxon>Saliceae</taxon>
        <taxon>Populus</taxon>
    </lineage>
</organism>
<comment type="caution">
    <text evidence="2">The sequence shown here is derived from an EMBL/GenBank/DDBJ whole genome shotgun (WGS) entry which is preliminary data.</text>
</comment>
<proteinExistence type="predicted"/>
<protein>
    <submittedName>
        <fullName evidence="2">Uncharacterized protein</fullName>
    </submittedName>
</protein>
<evidence type="ECO:0000313" key="3">
    <source>
        <dbReference type="Proteomes" id="UP001164929"/>
    </source>
</evidence>
<feature type="region of interest" description="Disordered" evidence="1">
    <location>
        <begin position="32"/>
        <end position="65"/>
    </location>
</feature>
<name>A0AAD6PVE0_9ROSI</name>
<accession>A0AAD6PVE0</accession>
<dbReference type="Proteomes" id="UP001164929">
    <property type="component" value="Chromosome 16"/>
</dbReference>
<keyword evidence="3" id="KW-1185">Reference proteome</keyword>